<feature type="signal peptide" evidence="5">
    <location>
        <begin position="1"/>
        <end position="20"/>
    </location>
</feature>
<keyword evidence="7" id="KW-1185">Reference proteome</keyword>
<dbReference type="GO" id="GO:0030288">
    <property type="term" value="C:outer membrane-bounded periplasmic space"/>
    <property type="evidence" value="ECO:0007669"/>
    <property type="project" value="TreeGrafter"/>
</dbReference>
<name>I8UDI4_9BACL</name>
<dbReference type="Proteomes" id="UP000004080">
    <property type="component" value="Unassembled WGS sequence"/>
</dbReference>
<dbReference type="OrthoDB" id="9769319at2"/>
<feature type="binding site" evidence="4">
    <location>
        <position position="89"/>
    </location>
    <ligand>
        <name>Fe cation</name>
        <dbReference type="ChEBI" id="CHEBI:24875"/>
    </ligand>
</feature>
<keyword evidence="4" id="KW-0408">Iron</keyword>
<dbReference type="PIRSF" id="PIRSF002825">
    <property type="entry name" value="CfbpA"/>
    <property type="match status" value="1"/>
</dbReference>
<sequence length="340" mass="37035">MIGKKVASTALSIVLVGALAACSTGKSDSDEKALTIYSGQHKEVTDAVAKDFTKKTGIKVNVREGSSNELAHQVAEEGDHSPADVIFTEETASLVMLSEKGLLAKASDKALHHISKQYEDANGKWVGLLARSRVVAYNPDEVKEQDLPKSVFDFASAKWKEKVAYVPTSGAFTNQISAMIKLYGQDKTKAWLEGLKKYGKSYKNNKIALDAVEKGNVSVALINNYYWDREAKEKGKEHMNSKLHYFGNGDIGDMISLSGAAIVKASEHKKEAQKFLEFATDLKGQQALTEASSQYPVNPKAKTQGMKPFSELHPPKGTLHLGKYSDGKQAIALLQEVGLL</sequence>
<dbReference type="GO" id="GO:0046872">
    <property type="term" value="F:metal ion binding"/>
    <property type="evidence" value="ECO:0007669"/>
    <property type="project" value="UniProtKB-KW"/>
</dbReference>
<comment type="similarity">
    <text evidence="1">Belongs to the bacterial solute-binding protein 1 family.</text>
</comment>
<evidence type="ECO:0000256" key="3">
    <source>
        <dbReference type="ARBA" id="ARBA00022729"/>
    </source>
</evidence>
<keyword evidence="4" id="KW-0479">Metal-binding</keyword>
<evidence type="ECO:0000256" key="5">
    <source>
        <dbReference type="SAM" id="SignalP"/>
    </source>
</evidence>
<dbReference type="Pfam" id="PF01547">
    <property type="entry name" value="SBP_bac_1"/>
    <property type="match status" value="1"/>
</dbReference>
<feature type="chain" id="PRO_5039043293" evidence="5">
    <location>
        <begin position="21"/>
        <end position="340"/>
    </location>
</feature>
<dbReference type="PATRIC" id="fig|1196324.3.peg.2927"/>
<dbReference type="GO" id="GO:0006826">
    <property type="term" value="P:iron ion transport"/>
    <property type="evidence" value="ECO:0007669"/>
    <property type="project" value="UniProtKB-KW"/>
</dbReference>
<accession>I8UDI4</accession>
<evidence type="ECO:0000256" key="4">
    <source>
        <dbReference type="PIRSR" id="PIRSR002825-1"/>
    </source>
</evidence>
<dbReference type="eggNOG" id="COG1840">
    <property type="taxonomic scope" value="Bacteria"/>
</dbReference>
<feature type="binding site" evidence="4">
    <location>
        <position position="225"/>
    </location>
    <ligand>
        <name>Fe cation</name>
        <dbReference type="ChEBI" id="CHEBI:24875"/>
    </ligand>
</feature>
<proteinExistence type="inferred from homology"/>
<gene>
    <name evidence="6" type="ORF">A374_14315</name>
</gene>
<evidence type="ECO:0000313" key="6">
    <source>
        <dbReference type="EMBL" id="EIT84873.1"/>
    </source>
</evidence>
<organism evidence="6 7">
    <name type="scientific">Fictibacillus macauensis ZFHKF-1</name>
    <dbReference type="NCBI Taxonomy" id="1196324"/>
    <lineage>
        <taxon>Bacteria</taxon>
        <taxon>Bacillati</taxon>
        <taxon>Bacillota</taxon>
        <taxon>Bacilli</taxon>
        <taxon>Bacillales</taxon>
        <taxon>Fictibacillaceae</taxon>
        <taxon>Fictibacillus</taxon>
    </lineage>
</organism>
<dbReference type="PROSITE" id="PS51257">
    <property type="entry name" value="PROKAR_LIPOPROTEIN"/>
    <property type="match status" value="1"/>
</dbReference>
<comment type="caution">
    <text evidence="6">The sequence shown here is derived from an EMBL/GenBank/DDBJ whole genome shotgun (WGS) entry which is preliminary data.</text>
</comment>
<dbReference type="PANTHER" id="PTHR30006:SF15">
    <property type="entry name" value="IRON-UTILIZATION PERIPLASMIC PROTEIN"/>
    <property type="match status" value="1"/>
</dbReference>
<keyword evidence="3 5" id="KW-0732">Signal</keyword>
<feature type="binding site" evidence="4">
    <location>
        <position position="41"/>
    </location>
    <ligand>
        <name>Fe cation</name>
        <dbReference type="ChEBI" id="CHEBI:24875"/>
    </ligand>
</feature>
<dbReference type="InterPro" id="IPR026045">
    <property type="entry name" value="Ferric-bd"/>
</dbReference>
<keyword evidence="2" id="KW-0813">Transport</keyword>
<dbReference type="STRING" id="1196324.A374_14315"/>
<dbReference type="InterPro" id="IPR006059">
    <property type="entry name" value="SBP"/>
</dbReference>
<reference evidence="6 7" key="1">
    <citation type="journal article" date="2012" name="J. Bacteriol.">
        <title>Genome of Bacillus macauensis ZFHKF-1, a Long-Chain-Forming Bacterium.</title>
        <authorList>
            <person name="Cai L."/>
            <person name="Zhang T."/>
        </authorList>
    </citation>
    <scope>NUCLEOTIDE SEQUENCE [LARGE SCALE GENOMIC DNA]</scope>
    <source>
        <strain evidence="6 7">ZFHKF-1</strain>
    </source>
</reference>
<evidence type="ECO:0000256" key="2">
    <source>
        <dbReference type="ARBA" id="ARBA00022496"/>
    </source>
</evidence>
<dbReference type="PANTHER" id="PTHR30006">
    <property type="entry name" value="THIAMINE-BINDING PERIPLASMIC PROTEIN-RELATED"/>
    <property type="match status" value="1"/>
</dbReference>
<keyword evidence="2" id="KW-0406">Ion transport</keyword>
<dbReference type="Gene3D" id="3.40.190.10">
    <property type="entry name" value="Periplasmic binding protein-like II"/>
    <property type="match status" value="2"/>
</dbReference>
<dbReference type="RefSeq" id="WP_007202941.1">
    <property type="nucleotide sequence ID" value="NZ_AKKV01000030.1"/>
</dbReference>
<keyword evidence="2" id="KW-0410">Iron transport</keyword>
<dbReference type="AlphaFoldDB" id="I8UDI4"/>
<dbReference type="EMBL" id="AKKV01000030">
    <property type="protein sequence ID" value="EIT84873.1"/>
    <property type="molecule type" value="Genomic_DNA"/>
</dbReference>
<evidence type="ECO:0000256" key="1">
    <source>
        <dbReference type="ARBA" id="ARBA00008520"/>
    </source>
</evidence>
<evidence type="ECO:0000313" key="7">
    <source>
        <dbReference type="Proteomes" id="UP000004080"/>
    </source>
</evidence>
<dbReference type="SUPFAM" id="SSF53850">
    <property type="entry name" value="Periplasmic binding protein-like II"/>
    <property type="match status" value="1"/>
</dbReference>
<protein>
    <submittedName>
        <fullName evidence="6">Extracellular solute-binding protein</fullName>
    </submittedName>
</protein>
<feature type="binding site" evidence="4">
    <location>
        <position position="226"/>
    </location>
    <ligand>
        <name>Fe cation</name>
        <dbReference type="ChEBI" id="CHEBI:24875"/>
    </ligand>
</feature>